<dbReference type="InterPro" id="IPR013783">
    <property type="entry name" value="Ig-like_fold"/>
</dbReference>
<keyword evidence="13" id="KW-0511">Multifunctional enzyme</keyword>
<dbReference type="InterPro" id="IPR036950">
    <property type="entry name" value="PBP_transglycosylase"/>
</dbReference>
<dbReference type="GO" id="GO:0006508">
    <property type="term" value="P:proteolysis"/>
    <property type="evidence" value="ECO:0007669"/>
    <property type="project" value="UniProtKB-KW"/>
</dbReference>
<comment type="caution">
    <text evidence="19">The sequence shown here is derived from an EMBL/GenBank/DDBJ whole genome shotgun (WGS) entry which is preliminary data.</text>
</comment>
<dbReference type="Pfam" id="PF00912">
    <property type="entry name" value="Transgly"/>
    <property type="match status" value="1"/>
</dbReference>
<feature type="domain" description="Penicillin-binding protein transpeptidase" evidence="17">
    <location>
        <begin position="338"/>
        <end position="587"/>
    </location>
</feature>
<dbReference type="GO" id="GO:0071555">
    <property type="term" value="P:cell wall organization"/>
    <property type="evidence" value="ECO:0007669"/>
    <property type="project" value="UniProtKB-KW"/>
</dbReference>
<evidence type="ECO:0000256" key="1">
    <source>
        <dbReference type="ARBA" id="ARBA00004236"/>
    </source>
</evidence>
<keyword evidence="12" id="KW-0472">Membrane</keyword>
<keyword evidence="10" id="KW-0133">Cell shape</keyword>
<evidence type="ECO:0000256" key="7">
    <source>
        <dbReference type="ARBA" id="ARBA00022676"/>
    </source>
</evidence>
<dbReference type="InterPro" id="IPR050396">
    <property type="entry name" value="Glycosyltr_51/Transpeptidase"/>
</dbReference>
<comment type="subcellular location">
    <subcellularLocation>
        <location evidence="1">Cell membrane</location>
    </subcellularLocation>
</comment>
<dbReference type="InterPro" id="IPR001264">
    <property type="entry name" value="Glyco_trans_51"/>
</dbReference>
<keyword evidence="9" id="KW-0378">Hydrolase</keyword>
<comment type="catalytic activity">
    <reaction evidence="16">
        <text>[GlcNAc-(1-&gt;4)-Mur2Ac(oyl-L-Ala-gamma-D-Glu-L-Lys-D-Ala-D-Ala)](n)-di-trans,octa-cis-undecaprenyl diphosphate + beta-D-GlcNAc-(1-&gt;4)-Mur2Ac(oyl-L-Ala-gamma-D-Glu-L-Lys-D-Ala-D-Ala)-di-trans,octa-cis-undecaprenyl diphosphate = [GlcNAc-(1-&gt;4)-Mur2Ac(oyl-L-Ala-gamma-D-Glu-L-Lys-D-Ala-D-Ala)](n+1)-di-trans,octa-cis-undecaprenyl diphosphate + di-trans,octa-cis-undecaprenyl diphosphate + H(+)</text>
        <dbReference type="Rhea" id="RHEA:23708"/>
        <dbReference type="Rhea" id="RHEA-COMP:9602"/>
        <dbReference type="Rhea" id="RHEA-COMP:9603"/>
        <dbReference type="ChEBI" id="CHEBI:15378"/>
        <dbReference type="ChEBI" id="CHEBI:58405"/>
        <dbReference type="ChEBI" id="CHEBI:60033"/>
        <dbReference type="ChEBI" id="CHEBI:78435"/>
        <dbReference type="EC" id="2.4.99.28"/>
    </reaction>
</comment>
<evidence type="ECO:0000313" key="20">
    <source>
        <dbReference type="Proteomes" id="UP000176997"/>
    </source>
</evidence>
<comment type="similarity">
    <text evidence="2">In the C-terminal section; belongs to the transpeptidase family.</text>
</comment>
<evidence type="ECO:0000256" key="8">
    <source>
        <dbReference type="ARBA" id="ARBA00022679"/>
    </source>
</evidence>
<dbReference type="EMBL" id="MHUS01000005">
    <property type="protein sequence ID" value="OHA81997.1"/>
    <property type="molecule type" value="Genomic_DNA"/>
</dbReference>
<dbReference type="InterPro" id="IPR001460">
    <property type="entry name" value="PCN-bd_Tpept"/>
</dbReference>
<evidence type="ECO:0000256" key="13">
    <source>
        <dbReference type="ARBA" id="ARBA00023268"/>
    </source>
</evidence>
<comment type="similarity">
    <text evidence="3">In the N-terminal section; belongs to the glycosyltransferase 51 family.</text>
</comment>
<evidence type="ECO:0000259" key="17">
    <source>
        <dbReference type="Pfam" id="PF00905"/>
    </source>
</evidence>
<evidence type="ECO:0000313" key="19">
    <source>
        <dbReference type="EMBL" id="OHA81997.1"/>
    </source>
</evidence>
<evidence type="ECO:0000256" key="16">
    <source>
        <dbReference type="ARBA" id="ARBA00049902"/>
    </source>
</evidence>
<dbReference type="PANTHER" id="PTHR32282">
    <property type="entry name" value="BINDING PROTEIN TRANSPEPTIDASE, PUTATIVE-RELATED"/>
    <property type="match status" value="1"/>
</dbReference>
<organism evidence="19 20">
    <name type="scientific">Candidatus Yonathbacteria bacterium RIFCSPHIGHO2_01_FULL_51_10</name>
    <dbReference type="NCBI Taxonomy" id="1802723"/>
    <lineage>
        <taxon>Bacteria</taxon>
        <taxon>Candidatus Yonathiibacteriota</taxon>
    </lineage>
</organism>
<dbReference type="Pfam" id="PF17957">
    <property type="entry name" value="Big_7"/>
    <property type="match status" value="1"/>
</dbReference>
<feature type="domain" description="Glycosyl transferase family 51" evidence="18">
    <location>
        <begin position="74"/>
        <end position="246"/>
    </location>
</feature>
<evidence type="ECO:0000256" key="3">
    <source>
        <dbReference type="ARBA" id="ARBA00007739"/>
    </source>
</evidence>
<evidence type="ECO:0000256" key="12">
    <source>
        <dbReference type="ARBA" id="ARBA00023136"/>
    </source>
</evidence>
<dbReference type="GO" id="GO:0008658">
    <property type="term" value="F:penicillin binding"/>
    <property type="evidence" value="ECO:0007669"/>
    <property type="project" value="InterPro"/>
</dbReference>
<comment type="catalytic activity">
    <reaction evidence="15">
        <text>Preferential cleavage: (Ac)2-L-Lys-D-Ala-|-D-Ala. Also transpeptidation of peptidyl-alanyl moieties that are N-acyl substituents of D-alanine.</text>
        <dbReference type="EC" id="3.4.16.4"/>
    </reaction>
</comment>
<reference evidence="19 20" key="1">
    <citation type="journal article" date="2016" name="Nat. Commun.">
        <title>Thousands of microbial genomes shed light on interconnected biogeochemical processes in an aquifer system.</title>
        <authorList>
            <person name="Anantharaman K."/>
            <person name="Brown C.T."/>
            <person name="Hug L.A."/>
            <person name="Sharon I."/>
            <person name="Castelle C.J."/>
            <person name="Probst A.J."/>
            <person name="Thomas B.C."/>
            <person name="Singh A."/>
            <person name="Wilkins M.J."/>
            <person name="Karaoz U."/>
            <person name="Brodie E.L."/>
            <person name="Williams K.H."/>
            <person name="Hubbard S.S."/>
            <person name="Banfield J.F."/>
        </authorList>
    </citation>
    <scope>NUCLEOTIDE SEQUENCE [LARGE SCALE GENOMIC DNA]</scope>
</reference>
<sequence length="838" mass="91777">MRKKLHRFKNIRLKNWRHTIKVAGFVAAALLLFSLGFIVIVASSVTIPDFSTFNDRKVIESTKIYDRTRETLLYDVHDNIKRTSITLTDISPAARNAAIAIEDDQFYTHEGIRITSLMRALLSDIFGGGYVQGGSTITQQVVKNTLLTPEKTITRKIKEIILALKIERAFTKDEILELYLNETPYGGNIYGIEEASKAFFGKHANEVDLAQSAYLAALPQAPTYFSPYGNNRTALDARKNLVLDRMLTLGFIDQQDYDTAKAEQVTFLPKEKYGIKAPHFVEVVKEYLAEKYGEGVAEQGGLQVTTTLDYTLQQKAEEAITTYGDINEKSFNAHNAGMVGIDPKTGQVLLMVGSRDYFDTAHEGNFNVTLAHRQPGSSFKPFVYATAFEKGYGPESVVFDVPTQFDTGCGSAGGGCYSPENYDNVFRGPMSLRDALAQSVNIPAVKTLYLSGIKDSIETAHAMGITSLTDPARYGLTLVLGGGEVSLLEMTSAYGVFANEGVRNPYAYILEVRDKNGNVLEQFDPKPKQALNRNTALIVSDILKDNVARTPLYGTNSALYFPGRDVAVKTGTTNDYRDTWTVGYTPTLALGAWVGNNDNTPMEKKISGLIVTPMWHAVMQAALDATQPEQFPAPQHGADPAMPPIARGLWQGGISYFIDKISGKRATPETPDSLREERVVQSVHSELFWINKNDPTSGIPSNPNNDPQFHLWEPPVRAWAAAHGYVDQSSNIIPTAYDDAHTASAAPVVAISSPLPGGSVLSSGNVLVSATETGSFPFLKAEIYVNDVLMGTTSSYPISFSFSPQDIAPADTNTIRVVVYDTAYNRGSAVVNFLISEN</sequence>
<dbReference type="Pfam" id="PF00905">
    <property type="entry name" value="Transpeptidase"/>
    <property type="match status" value="1"/>
</dbReference>
<accession>A0A1G2SAC7</accession>
<dbReference type="GO" id="GO:0008955">
    <property type="term" value="F:peptidoglycan glycosyltransferase activity"/>
    <property type="evidence" value="ECO:0007669"/>
    <property type="project" value="UniProtKB-EC"/>
</dbReference>
<keyword evidence="5" id="KW-0121">Carboxypeptidase</keyword>
<dbReference type="GO" id="GO:0030288">
    <property type="term" value="C:outer membrane-bounded periplasmic space"/>
    <property type="evidence" value="ECO:0007669"/>
    <property type="project" value="TreeGrafter"/>
</dbReference>
<gene>
    <name evidence="19" type="ORF">A2675_01575</name>
</gene>
<evidence type="ECO:0000256" key="9">
    <source>
        <dbReference type="ARBA" id="ARBA00022801"/>
    </source>
</evidence>
<dbReference type="InterPro" id="IPR012338">
    <property type="entry name" value="Beta-lactam/transpept-like"/>
</dbReference>
<dbReference type="Gene3D" id="3.40.710.10">
    <property type="entry name" value="DD-peptidase/beta-lactamase superfamily"/>
    <property type="match status" value="1"/>
</dbReference>
<evidence type="ECO:0000256" key="2">
    <source>
        <dbReference type="ARBA" id="ARBA00007090"/>
    </source>
</evidence>
<dbReference type="SUPFAM" id="SSF56601">
    <property type="entry name" value="beta-lactamase/transpeptidase-like"/>
    <property type="match status" value="1"/>
</dbReference>
<dbReference type="GO" id="GO:0009252">
    <property type="term" value="P:peptidoglycan biosynthetic process"/>
    <property type="evidence" value="ECO:0007669"/>
    <property type="project" value="UniProtKB-KW"/>
</dbReference>
<keyword evidence="14" id="KW-0961">Cell wall biogenesis/degradation</keyword>
<dbReference type="Proteomes" id="UP000176997">
    <property type="component" value="Unassembled WGS sequence"/>
</dbReference>
<keyword evidence="11" id="KW-0573">Peptidoglycan synthesis</keyword>
<keyword evidence="6" id="KW-0645">Protease</keyword>
<dbReference type="PANTHER" id="PTHR32282:SF11">
    <property type="entry name" value="PENICILLIN-BINDING PROTEIN 1B"/>
    <property type="match status" value="1"/>
</dbReference>
<dbReference type="AlphaFoldDB" id="A0A1G2SAC7"/>
<dbReference type="Gene3D" id="1.10.3810.10">
    <property type="entry name" value="Biosynthetic peptidoglycan transglycosylase-like"/>
    <property type="match status" value="1"/>
</dbReference>
<dbReference type="GO" id="GO:0005886">
    <property type="term" value="C:plasma membrane"/>
    <property type="evidence" value="ECO:0007669"/>
    <property type="project" value="UniProtKB-SubCell"/>
</dbReference>
<dbReference type="InterPro" id="IPR023346">
    <property type="entry name" value="Lysozyme-like_dom_sf"/>
</dbReference>
<evidence type="ECO:0000256" key="10">
    <source>
        <dbReference type="ARBA" id="ARBA00022960"/>
    </source>
</evidence>
<evidence type="ECO:0000256" key="15">
    <source>
        <dbReference type="ARBA" id="ARBA00034000"/>
    </source>
</evidence>
<keyword evidence="7" id="KW-0328">Glycosyltransferase</keyword>
<keyword evidence="4" id="KW-1003">Cell membrane</keyword>
<evidence type="ECO:0000256" key="11">
    <source>
        <dbReference type="ARBA" id="ARBA00022984"/>
    </source>
</evidence>
<proteinExistence type="inferred from homology"/>
<name>A0A1G2SAC7_9BACT</name>
<protein>
    <submittedName>
        <fullName evidence="19">Uncharacterized protein</fullName>
    </submittedName>
</protein>
<dbReference type="GO" id="GO:0008360">
    <property type="term" value="P:regulation of cell shape"/>
    <property type="evidence" value="ECO:0007669"/>
    <property type="project" value="UniProtKB-KW"/>
</dbReference>
<dbReference type="NCBIfam" id="TIGR02074">
    <property type="entry name" value="PBP_1a_fam"/>
    <property type="match status" value="1"/>
</dbReference>
<dbReference type="GO" id="GO:0009002">
    <property type="term" value="F:serine-type D-Ala-D-Ala carboxypeptidase activity"/>
    <property type="evidence" value="ECO:0007669"/>
    <property type="project" value="UniProtKB-EC"/>
</dbReference>
<evidence type="ECO:0000259" key="18">
    <source>
        <dbReference type="Pfam" id="PF00912"/>
    </source>
</evidence>
<dbReference type="SUPFAM" id="SSF53955">
    <property type="entry name" value="Lysozyme-like"/>
    <property type="match status" value="1"/>
</dbReference>
<keyword evidence="8" id="KW-0808">Transferase</keyword>
<dbReference type="FunFam" id="1.10.3810.10:FF:000001">
    <property type="entry name" value="Penicillin-binding protein 1A"/>
    <property type="match status" value="1"/>
</dbReference>
<dbReference type="STRING" id="1802723.A2675_01575"/>
<evidence type="ECO:0000256" key="4">
    <source>
        <dbReference type="ARBA" id="ARBA00022475"/>
    </source>
</evidence>
<evidence type="ECO:0000256" key="6">
    <source>
        <dbReference type="ARBA" id="ARBA00022670"/>
    </source>
</evidence>
<evidence type="ECO:0000256" key="5">
    <source>
        <dbReference type="ARBA" id="ARBA00022645"/>
    </source>
</evidence>
<dbReference type="Gene3D" id="2.60.40.10">
    <property type="entry name" value="Immunoglobulins"/>
    <property type="match status" value="1"/>
</dbReference>
<evidence type="ECO:0000256" key="14">
    <source>
        <dbReference type="ARBA" id="ARBA00023316"/>
    </source>
</evidence>